<dbReference type="SUPFAM" id="SSF82714">
    <property type="entry name" value="Multidrug efflux transporter AcrB TolC docking domain, DN and DC subdomains"/>
    <property type="match status" value="2"/>
</dbReference>
<keyword evidence="1" id="KW-0472">Membrane</keyword>
<dbReference type="InterPro" id="IPR027463">
    <property type="entry name" value="AcrB_DN_DC_subdom"/>
</dbReference>
<dbReference type="STRING" id="766136.BHF68_04760"/>
<dbReference type="InterPro" id="IPR001036">
    <property type="entry name" value="Acrflvin-R"/>
</dbReference>
<name>A0A1E5G3H4_9FIRM</name>
<dbReference type="Gene3D" id="3.30.70.1430">
    <property type="entry name" value="Multidrug efflux transporter AcrB pore domain"/>
    <property type="match status" value="2"/>
</dbReference>
<feature type="transmembrane region" description="Helical" evidence="1">
    <location>
        <begin position="357"/>
        <end position="378"/>
    </location>
</feature>
<dbReference type="EMBL" id="MIJE01000011">
    <property type="protein sequence ID" value="OEF97520.1"/>
    <property type="molecule type" value="Genomic_DNA"/>
</dbReference>
<keyword evidence="1" id="KW-1133">Transmembrane helix</keyword>
<dbReference type="PANTHER" id="PTHR32063:SF18">
    <property type="entry name" value="CATION EFFLUX SYSTEM PROTEIN"/>
    <property type="match status" value="1"/>
</dbReference>
<evidence type="ECO:0000256" key="1">
    <source>
        <dbReference type="SAM" id="Phobius"/>
    </source>
</evidence>
<protein>
    <recommendedName>
        <fullName evidence="4">Acriflavin resistance protein</fullName>
    </recommendedName>
</protein>
<organism evidence="2 3">
    <name type="scientific">Desulfuribacillus alkaliarsenatis</name>
    <dbReference type="NCBI Taxonomy" id="766136"/>
    <lineage>
        <taxon>Bacteria</taxon>
        <taxon>Bacillati</taxon>
        <taxon>Bacillota</taxon>
        <taxon>Desulfuribacillia</taxon>
        <taxon>Desulfuribacillales</taxon>
        <taxon>Desulfuribacillaceae</taxon>
        <taxon>Desulfuribacillus</taxon>
    </lineage>
</organism>
<dbReference type="GO" id="GO:0005886">
    <property type="term" value="C:plasma membrane"/>
    <property type="evidence" value="ECO:0007669"/>
    <property type="project" value="TreeGrafter"/>
</dbReference>
<dbReference type="RefSeq" id="WP_069642918.1">
    <property type="nucleotide sequence ID" value="NZ_MIJE01000011.1"/>
</dbReference>
<comment type="caution">
    <text evidence="2">The sequence shown here is derived from an EMBL/GenBank/DDBJ whole genome shotgun (WGS) entry which is preliminary data.</text>
</comment>
<evidence type="ECO:0008006" key="4">
    <source>
        <dbReference type="Google" id="ProtNLM"/>
    </source>
</evidence>
<dbReference type="SUPFAM" id="SSF82866">
    <property type="entry name" value="Multidrug efflux transporter AcrB transmembrane domain"/>
    <property type="match status" value="2"/>
</dbReference>
<sequence>MLYRIIKSAIQYRKVTLFTVILTAFFGVYSYHIAPKQEAPEIEAPIAVITTLYPGASPEDVDLMVTDKIEDEIATIRGFDYSTSTSTEGLSIVVMRLHQDANIDKAWEDLRLKMRDLQGRLPHGVEDIDINVDLADTAGFILAVSGDSNEQLVAYGELIRQQLRRVNGVSRIDLEGEAHKEIQVAVDMDQLFYLPLSLDAISQRLQLQNTDLPSGNLQNNQSRIPVKTPQSYETIEDIKETILLASESGSILRLRDIAEINVVHAEDNQRIYHNGREAILLTGYFKDNVNIVHVGAEIDKHLSELIEQLPAHIDVSYVLNQPRDVDQAVKEFVTNLLLGMAFVMTVVFLGMGFRNAIVVSTAIPIAILITLGAMRFLGVEIHQISIVALIIALGMLVDNAIVISDTIQVRLDRGEERLHACIEGVRDVAMPVGTSTLTTIAAFLPLLLLPNVAGEYIRSLPLIVIVSLSASYLIAILVTPTLAYLFFKPELKESKSSPVRALFLYVLTTAMRWRVLTILCLVAVIGLAGFTVTQLGLQFFPKADKQLIHIDITAERFGDLDYTESLAFQVEDIINEFSEVTNYTTVVGAGLPKFFNTMNISIPSQDFAQIAVELDLSRSDFVKNTQLVELLQSEINQMVTGGTVIVTELEQGEPIGSPVRLRVYGEDLDYLYSVANEIQLLLEDIEGTTNVHSNVPKKSHELFIDVDDTRAAIVGISKYDIQREISNALRGREATVLRQSGKEYPVIIKSDILALDSLERIGITSSVTGSKTSLKDLAEIRIQQQIPAINKYNKDKSVTIYSDVLSGYNPVRIQEQLEQRLLTANIQGVGIAFDGEREKINEYFGEIGYSAIFAVLLIFGILLVQFHSFSQPLLILITIPLSATGSIVGLYLFQQPLSFTAMLGIVSLFGIVVNNAIVLVDYINRERSNNVAIQVACYEAVEKRIRPILLSTITTTMGLVPLVLSGSELFRPLSISIMSGLLVSTLLTIIVLPVFYTIVESRLNRQPTLANERTQSYEHTH</sequence>
<dbReference type="OrthoDB" id="9757876at2"/>
<keyword evidence="1" id="KW-0812">Transmembrane</keyword>
<dbReference type="Proteomes" id="UP000094296">
    <property type="component" value="Unassembled WGS sequence"/>
</dbReference>
<dbReference type="PRINTS" id="PR00702">
    <property type="entry name" value="ACRIFLAVINRP"/>
</dbReference>
<dbReference type="Gene3D" id="3.30.2090.10">
    <property type="entry name" value="Multidrug efflux transporter AcrB TolC docking domain, DN and DC subdomains"/>
    <property type="match status" value="2"/>
</dbReference>
<feature type="transmembrane region" description="Helical" evidence="1">
    <location>
        <begin position="384"/>
        <end position="407"/>
    </location>
</feature>
<feature type="transmembrane region" description="Helical" evidence="1">
    <location>
        <begin position="460"/>
        <end position="487"/>
    </location>
</feature>
<dbReference type="Pfam" id="PF00873">
    <property type="entry name" value="ACR_tran"/>
    <property type="match status" value="1"/>
</dbReference>
<dbReference type="AlphaFoldDB" id="A0A1E5G3H4"/>
<dbReference type="Gene3D" id="3.30.70.1320">
    <property type="entry name" value="Multidrug efflux transporter AcrB pore domain like"/>
    <property type="match status" value="1"/>
</dbReference>
<dbReference type="GO" id="GO:0042910">
    <property type="term" value="F:xenobiotic transmembrane transporter activity"/>
    <property type="evidence" value="ECO:0007669"/>
    <property type="project" value="TreeGrafter"/>
</dbReference>
<gene>
    <name evidence="2" type="ORF">BHF68_04760</name>
</gene>
<feature type="transmembrane region" description="Helical" evidence="1">
    <location>
        <begin position="973"/>
        <end position="999"/>
    </location>
</feature>
<evidence type="ECO:0000313" key="2">
    <source>
        <dbReference type="EMBL" id="OEF97520.1"/>
    </source>
</evidence>
<dbReference type="Gene3D" id="1.20.1640.10">
    <property type="entry name" value="Multidrug efflux transporter AcrB transmembrane domain"/>
    <property type="match status" value="2"/>
</dbReference>
<reference evidence="2 3" key="1">
    <citation type="submission" date="2016-09" db="EMBL/GenBank/DDBJ databases">
        <title>Draft genome sequence for the type strain of Desulfuribacillus alkaliarsenatis AHT28, an obligately anaerobic, sulfidogenic bacterium isolated from Russian soda lake sediments.</title>
        <authorList>
            <person name="Abin C.A."/>
            <person name="Hollibaugh J.T."/>
        </authorList>
    </citation>
    <scope>NUCLEOTIDE SEQUENCE [LARGE SCALE GENOMIC DNA]</scope>
    <source>
        <strain evidence="2 3">AHT28</strain>
    </source>
</reference>
<feature type="transmembrane region" description="Helical" evidence="1">
    <location>
        <begin position="948"/>
        <end position="967"/>
    </location>
</feature>
<keyword evidence="3" id="KW-1185">Reference proteome</keyword>
<proteinExistence type="predicted"/>
<evidence type="ECO:0000313" key="3">
    <source>
        <dbReference type="Proteomes" id="UP000094296"/>
    </source>
</evidence>
<feature type="transmembrane region" description="Helical" evidence="1">
    <location>
        <begin position="899"/>
        <end position="920"/>
    </location>
</feature>
<dbReference type="Gene3D" id="3.30.70.1440">
    <property type="entry name" value="Multidrug efflux transporter AcrB pore domain"/>
    <property type="match status" value="1"/>
</dbReference>
<feature type="transmembrane region" description="Helical" evidence="1">
    <location>
        <begin position="873"/>
        <end position="893"/>
    </location>
</feature>
<feature type="transmembrane region" description="Helical" evidence="1">
    <location>
        <begin position="847"/>
        <end position="866"/>
    </location>
</feature>
<dbReference type="PANTHER" id="PTHR32063">
    <property type="match status" value="1"/>
</dbReference>
<feature type="transmembrane region" description="Helical" evidence="1">
    <location>
        <begin position="515"/>
        <end position="537"/>
    </location>
</feature>
<dbReference type="SUPFAM" id="SSF82693">
    <property type="entry name" value="Multidrug efflux transporter AcrB pore domain, PN1, PN2, PC1 and PC2 subdomains"/>
    <property type="match status" value="2"/>
</dbReference>
<feature type="transmembrane region" description="Helical" evidence="1">
    <location>
        <begin position="428"/>
        <end position="448"/>
    </location>
</feature>
<feature type="transmembrane region" description="Helical" evidence="1">
    <location>
        <begin position="332"/>
        <end position="350"/>
    </location>
</feature>
<accession>A0A1E5G3H4</accession>